<dbReference type="GO" id="GO:0005743">
    <property type="term" value="C:mitochondrial inner membrane"/>
    <property type="evidence" value="ECO:0007669"/>
    <property type="project" value="TreeGrafter"/>
</dbReference>
<dbReference type="InterPro" id="IPR014807">
    <property type="entry name" value="Coa1"/>
</dbReference>
<dbReference type="Proteomes" id="UP000664169">
    <property type="component" value="Unassembled WGS sequence"/>
</dbReference>
<comment type="caution">
    <text evidence="1">The sequence shown here is derived from an EMBL/GenBank/DDBJ whole genome shotgun (WGS) entry which is preliminary data.</text>
</comment>
<dbReference type="OrthoDB" id="2100652at2759"/>
<accession>A0A8H3ESF9</accession>
<gene>
    <name evidence="1" type="ORF">GOMPHAMPRED_007196</name>
</gene>
<dbReference type="Pfam" id="PF08695">
    <property type="entry name" value="Coa1"/>
    <property type="match status" value="1"/>
</dbReference>
<keyword evidence="2" id="KW-1185">Reference proteome</keyword>
<dbReference type="EMBL" id="CAJPDQ010000006">
    <property type="protein sequence ID" value="CAF9910830.1"/>
    <property type="molecule type" value="Genomic_DNA"/>
</dbReference>
<name>A0A8H3ESF9_9LECA</name>
<dbReference type="PANTHER" id="PTHR28523">
    <property type="entry name" value="CYTOCHROME C OXIDASE ASSEMBLY FACTOR 1"/>
    <property type="match status" value="1"/>
</dbReference>
<proteinExistence type="predicted"/>
<sequence>MLQRALLRRSFRPSSEACKFSTPCRTVVTIPAHSRDTIRSRDPNRPLPPLPTSAFRKWATTLPIFVLLIGVSAAAIFNYQKSSSSPVNSTLYALRTNPEVRKVLGDEIYFRDKIPWVWGECNAVKGRIDIGFAVKGTKETGYMRFRSTRHGGRMGKFVTEEWSLELADGTVLHLLDDSAGEQFQKLPGTS</sequence>
<organism evidence="1 2">
    <name type="scientific">Gomphillus americanus</name>
    <dbReference type="NCBI Taxonomy" id="1940652"/>
    <lineage>
        <taxon>Eukaryota</taxon>
        <taxon>Fungi</taxon>
        <taxon>Dikarya</taxon>
        <taxon>Ascomycota</taxon>
        <taxon>Pezizomycotina</taxon>
        <taxon>Lecanoromycetes</taxon>
        <taxon>OSLEUM clade</taxon>
        <taxon>Ostropomycetidae</taxon>
        <taxon>Ostropales</taxon>
        <taxon>Graphidaceae</taxon>
        <taxon>Gomphilloideae</taxon>
        <taxon>Gomphillus</taxon>
    </lineage>
</organism>
<evidence type="ECO:0000313" key="2">
    <source>
        <dbReference type="Proteomes" id="UP000664169"/>
    </source>
</evidence>
<dbReference type="AlphaFoldDB" id="A0A8H3ESF9"/>
<evidence type="ECO:0000313" key="1">
    <source>
        <dbReference type="EMBL" id="CAF9910830.1"/>
    </source>
</evidence>
<dbReference type="GO" id="GO:0033617">
    <property type="term" value="P:mitochondrial respiratory chain complex IV assembly"/>
    <property type="evidence" value="ECO:0007669"/>
    <property type="project" value="InterPro"/>
</dbReference>
<protein>
    <recommendedName>
        <fullName evidence="3">DUF1783-domain-containing protein</fullName>
    </recommendedName>
</protein>
<reference evidence="1" key="1">
    <citation type="submission" date="2021-03" db="EMBL/GenBank/DDBJ databases">
        <authorList>
            <person name="Tagirdzhanova G."/>
        </authorList>
    </citation>
    <scope>NUCLEOTIDE SEQUENCE</scope>
</reference>
<dbReference type="PANTHER" id="PTHR28523:SF1">
    <property type="entry name" value="CYTOCHROME C OXIDASE ASSEMBLY FACTOR 1"/>
    <property type="match status" value="1"/>
</dbReference>
<dbReference type="InterPro" id="IPR042432">
    <property type="entry name" value="Coa1_fungi"/>
</dbReference>
<evidence type="ECO:0008006" key="3">
    <source>
        <dbReference type="Google" id="ProtNLM"/>
    </source>
</evidence>